<evidence type="ECO:0000313" key="2">
    <source>
        <dbReference type="EMBL" id="GFU58869.1"/>
    </source>
</evidence>
<dbReference type="GO" id="GO:0003964">
    <property type="term" value="F:RNA-directed DNA polymerase activity"/>
    <property type="evidence" value="ECO:0007669"/>
    <property type="project" value="UniProtKB-KW"/>
</dbReference>
<keyword evidence="2" id="KW-0695">RNA-directed DNA polymerase</keyword>
<sequence length="109" mass="12749">MLIYALILRPILTYASPVWAHCTPTTMDILESSQSSILRTIVKAHWYMRTADIRNSLNFPTLKQFIKKIAKNFYNKIDISTNRTIQTIEKYTPINNNQLLHTPREILLD</sequence>
<dbReference type="EMBL" id="BMAW01040220">
    <property type="protein sequence ID" value="GFU58869.1"/>
    <property type="molecule type" value="Genomic_DNA"/>
</dbReference>
<organism evidence="2 3">
    <name type="scientific">Nephila pilipes</name>
    <name type="common">Giant wood spider</name>
    <name type="synonym">Nephila maculata</name>
    <dbReference type="NCBI Taxonomy" id="299642"/>
    <lineage>
        <taxon>Eukaryota</taxon>
        <taxon>Metazoa</taxon>
        <taxon>Ecdysozoa</taxon>
        <taxon>Arthropoda</taxon>
        <taxon>Chelicerata</taxon>
        <taxon>Arachnida</taxon>
        <taxon>Araneae</taxon>
        <taxon>Araneomorphae</taxon>
        <taxon>Entelegynae</taxon>
        <taxon>Araneoidea</taxon>
        <taxon>Nephilidae</taxon>
        <taxon>Nephila</taxon>
    </lineage>
</organism>
<comment type="caution">
    <text evidence="2">The sequence shown here is derived from an EMBL/GenBank/DDBJ whole genome shotgun (WGS) entry which is preliminary data.</text>
</comment>
<keyword evidence="2" id="KW-0808">Transferase</keyword>
<feature type="chain" id="PRO_5036491784" evidence="1">
    <location>
        <begin position="21"/>
        <end position="109"/>
    </location>
</feature>
<dbReference type="Proteomes" id="UP000887013">
    <property type="component" value="Unassembled WGS sequence"/>
</dbReference>
<evidence type="ECO:0000256" key="1">
    <source>
        <dbReference type="SAM" id="SignalP"/>
    </source>
</evidence>
<keyword evidence="2" id="KW-0548">Nucleotidyltransferase</keyword>
<accession>A0A8X6R4Q1</accession>
<dbReference type="OrthoDB" id="6432094at2759"/>
<keyword evidence="1" id="KW-0732">Signal</keyword>
<feature type="signal peptide" evidence="1">
    <location>
        <begin position="1"/>
        <end position="20"/>
    </location>
</feature>
<name>A0A8X6R4Q1_NEPPI</name>
<evidence type="ECO:0000313" key="3">
    <source>
        <dbReference type="Proteomes" id="UP000887013"/>
    </source>
</evidence>
<reference evidence="2" key="1">
    <citation type="submission" date="2020-08" db="EMBL/GenBank/DDBJ databases">
        <title>Multicomponent nature underlies the extraordinary mechanical properties of spider dragline silk.</title>
        <authorList>
            <person name="Kono N."/>
            <person name="Nakamura H."/>
            <person name="Mori M."/>
            <person name="Yoshida Y."/>
            <person name="Ohtoshi R."/>
            <person name="Malay A.D."/>
            <person name="Moran D.A.P."/>
            <person name="Tomita M."/>
            <person name="Numata K."/>
            <person name="Arakawa K."/>
        </authorList>
    </citation>
    <scope>NUCLEOTIDE SEQUENCE</scope>
</reference>
<proteinExistence type="predicted"/>
<keyword evidence="3" id="KW-1185">Reference proteome</keyword>
<dbReference type="AlphaFoldDB" id="A0A8X6R4Q1"/>
<gene>
    <name evidence="2" type="primary">jockeypol_211</name>
    <name evidence="2" type="ORF">NPIL_231121</name>
</gene>
<protein>
    <submittedName>
        <fullName evidence="2">RNA-directed DNA polymerase from mobile element jockey</fullName>
    </submittedName>
</protein>